<dbReference type="InterPro" id="IPR025990">
    <property type="entry name" value="zinc_ribbon_bacterial"/>
</dbReference>
<dbReference type="AlphaFoldDB" id="A0A1H4BRY3"/>
<dbReference type="STRING" id="525918.SAMN05660964_01764"/>
<dbReference type="Proteomes" id="UP000199397">
    <property type="component" value="Unassembled WGS sequence"/>
</dbReference>
<accession>A0A1H4BRY3</accession>
<dbReference type="RefSeq" id="WP_093067524.1">
    <property type="nucleotide sequence ID" value="NZ_FNQP01000008.1"/>
</dbReference>
<name>A0A1H4BRY3_9GAMM</name>
<dbReference type="InterPro" id="IPR017143">
    <property type="entry name" value="UCP037225"/>
</dbReference>
<keyword evidence="2" id="KW-1185">Reference proteome</keyword>
<sequence>MSQVLTHTDITCPYCHSASPIEIDIIAGSQDYIEDCQVCCNPIQLSIEIDADGEVTRIDVQPGNS</sequence>
<evidence type="ECO:0000313" key="1">
    <source>
        <dbReference type="EMBL" id="SEA50864.1"/>
    </source>
</evidence>
<protein>
    <submittedName>
        <fullName evidence="1">Cysteine-rich CPXCG</fullName>
    </submittedName>
</protein>
<dbReference type="EMBL" id="FNQP01000008">
    <property type="protein sequence ID" value="SEA50864.1"/>
    <property type="molecule type" value="Genomic_DNA"/>
</dbReference>
<dbReference type="PIRSF" id="PIRSF037225">
    <property type="entry name" value="UCP037225"/>
    <property type="match status" value="1"/>
</dbReference>
<dbReference type="OrthoDB" id="9814566at2"/>
<dbReference type="Pfam" id="PF14255">
    <property type="entry name" value="Zn_ribbon_21"/>
    <property type="match status" value="1"/>
</dbReference>
<proteinExistence type="predicted"/>
<reference evidence="1 2" key="1">
    <citation type="submission" date="2016-10" db="EMBL/GenBank/DDBJ databases">
        <authorList>
            <person name="de Groot N.N."/>
        </authorList>
    </citation>
    <scope>NUCLEOTIDE SEQUENCE [LARGE SCALE GENOMIC DNA]</scope>
    <source>
        <strain evidence="1 2">DSM 21228</strain>
    </source>
</reference>
<evidence type="ECO:0000313" key="2">
    <source>
        <dbReference type="Proteomes" id="UP000199397"/>
    </source>
</evidence>
<organism evidence="1 2">
    <name type="scientific">Thiothrix caldifontis</name>
    <dbReference type="NCBI Taxonomy" id="525918"/>
    <lineage>
        <taxon>Bacteria</taxon>
        <taxon>Pseudomonadati</taxon>
        <taxon>Pseudomonadota</taxon>
        <taxon>Gammaproteobacteria</taxon>
        <taxon>Thiotrichales</taxon>
        <taxon>Thiotrichaceae</taxon>
        <taxon>Thiothrix</taxon>
    </lineage>
</organism>
<gene>
    <name evidence="1" type="ORF">SAMN05660964_01764</name>
</gene>